<comment type="caution">
    <text evidence="9">The sequence shown here is derived from an EMBL/GenBank/DDBJ whole genome shotgun (WGS) entry which is preliminary data.</text>
</comment>
<evidence type="ECO:0000256" key="4">
    <source>
        <dbReference type="ARBA" id="ARBA00022741"/>
    </source>
</evidence>
<evidence type="ECO:0000256" key="1">
    <source>
        <dbReference type="ARBA" id="ARBA00003618"/>
    </source>
</evidence>
<keyword evidence="4" id="KW-0547">Nucleotide-binding</keyword>
<evidence type="ECO:0000256" key="7">
    <source>
        <dbReference type="ARBA" id="ARBA00023204"/>
    </source>
</evidence>
<comment type="similarity">
    <text evidence="2">Belongs to the RecN family.</text>
</comment>
<evidence type="ECO:0000256" key="6">
    <source>
        <dbReference type="ARBA" id="ARBA00022840"/>
    </source>
</evidence>
<dbReference type="PANTHER" id="PTHR11059">
    <property type="entry name" value="DNA REPAIR PROTEIN RECN"/>
    <property type="match status" value="1"/>
</dbReference>
<name>A0ABV7ZI51_9HELI</name>
<keyword evidence="6" id="KW-0067">ATP-binding</keyword>
<dbReference type="EMBL" id="JBHRZO010000021">
    <property type="protein sequence ID" value="MFC3847825.1"/>
    <property type="molecule type" value="Genomic_DNA"/>
</dbReference>
<protein>
    <recommendedName>
        <fullName evidence="3">DNA repair protein RecN</fullName>
    </recommendedName>
    <alternativeName>
        <fullName evidence="8">Recombination protein N</fullName>
    </alternativeName>
</protein>
<dbReference type="InterPro" id="IPR027417">
    <property type="entry name" value="P-loop_NTPase"/>
</dbReference>
<dbReference type="Proteomes" id="UP001595783">
    <property type="component" value="Unassembled WGS sequence"/>
</dbReference>
<proteinExistence type="inferred from homology"/>
<dbReference type="PANTHER" id="PTHR11059:SF0">
    <property type="entry name" value="DNA REPAIR PROTEIN RECN"/>
    <property type="match status" value="1"/>
</dbReference>
<dbReference type="SUPFAM" id="SSF52540">
    <property type="entry name" value="P-loop containing nucleoside triphosphate hydrolases"/>
    <property type="match status" value="1"/>
</dbReference>
<dbReference type="Gene3D" id="3.40.50.300">
    <property type="entry name" value="P-loop containing nucleotide triphosphate hydrolases"/>
    <property type="match status" value="2"/>
</dbReference>
<sequence length="495" mass="56164">MIEQVIIKHGVVFEEVSLCLSPHLNVISGASGSGKSVLLGCILASVGLAPLRAKFLEMRYQLHNTPHVIRIEKDKKARCTHDGAPLSKKKLQVYFMPHLWHISSHIHTFDSRLLLDILDGFLDPQLCQDFQESYSCYAHARAHLEKLQEETSGLDMLKEMTRFELAKLQSVDLEEGAYARLEALKSQYQSREKHSISIKEGLNALEWSEHIHKALLCTDASLEFREALKDHLEEARNLLLNQMFTLEELEHVDMEKLLDEISQLGHIVRKYGGEAQARAKRDALSQDYQRYCAHDKHLRNAQERLQECERACVRLGLQLKQERQAHLSIMQTMLENYTAPLLLKTPHLSLEAIPLCAHGLENVRLLLGKSAHWSAGECNRLRLALLALQTQRQHPSLPAQTLLIDELDANLSGQESASVAQILKELSIHHQVIAISHAPHLPSLADRHFLVYQTAQQAQIKLLNKHEQVLEIARMVDANLGEEALAYAKMKLKLP</sequence>
<evidence type="ECO:0000313" key="9">
    <source>
        <dbReference type="EMBL" id="MFC3847825.1"/>
    </source>
</evidence>
<keyword evidence="7" id="KW-0234">DNA repair</keyword>
<accession>A0ABV7ZI51</accession>
<comment type="function">
    <text evidence="1">May be involved in recombinational repair of damaged DNA.</text>
</comment>
<evidence type="ECO:0000256" key="3">
    <source>
        <dbReference type="ARBA" id="ARBA00021315"/>
    </source>
</evidence>
<evidence type="ECO:0000256" key="5">
    <source>
        <dbReference type="ARBA" id="ARBA00022763"/>
    </source>
</evidence>
<keyword evidence="5" id="KW-0227">DNA damage</keyword>
<dbReference type="InterPro" id="IPR004604">
    <property type="entry name" value="DNA_recomb/repair_RecN"/>
</dbReference>
<evidence type="ECO:0000256" key="2">
    <source>
        <dbReference type="ARBA" id="ARBA00009441"/>
    </source>
</evidence>
<evidence type="ECO:0000256" key="8">
    <source>
        <dbReference type="ARBA" id="ARBA00033408"/>
    </source>
</evidence>
<organism evidence="9 10">
    <name type="scientific">Helicobacter baculiformis</name>
    <dbReference type="NCBI Taxonomy" id="427351"/>
    <lineage>
        <taxon>Bacteria</taxon>
        <taxon>Pseudomonadati</taxon>
        <taxon>Campylobacterota</taxon>
        <taxon>Epsilonproteobacteria</taxon>
        <taxon>Campylobacterales</taxon>
        <taxon>Helicobacteraceae</taxon>
        <taxon>Helicobacter</taxon>
    </lineage>
</organism>
<reference evidence="10" key="1">
    <citation type="journal article" date="2019" name="Int. J. Syst. Evol. Microbiol.">
        <title>The Global Catalogue of Microorganisms (GCM) 10K type strain sequencing project: providing services to taxonomists for standard genome sequencing and annotation.</title>
        <authorList>
            <consortium name="The Broad Institute Genomics Platform"/>
            <consortium name="The Broad Institute Genome Sequencing Center for Infectious Disease"/>
            <person name="Wu L."/>
            <person name="Ma J."/>
        </authorList>
    </citation>
    <scope>NUCLEOTIDE SEQUENCE [LARGE SCALE GENOMIC DNA]</scope>
    <source>
        <strain evidence="10">CCUG 53816</strain>
    </source>
</reference>
<dbReference type="RefSeq" id="WP_104752372.1">
    <property type="nucleotide sequence ID" value="NZ_FZMF01000023.1"/>
</dbReference>
<keyword evidence="10" id="KW-1185">Reference proteome</keyword>
<gene>
    <name evidence="9" type="ORF">ACFOPX_04655</name>
</gene>
<evidence type="ECO:0000313" key="10">
    <source>
        <dbReference type="Proteomes" id="UP001595783"/>
    </source>
</evidence>